<dbReference type="OrthoDB" id="3034953at2"/>
<dbReference type="AlphaFoldDB" id="A0A4R1RQ48"/>
<dbReference type="Gene3D" id="2.40.320.10">
    <property type="entry name" value="Hypothetical Protein Pfu-838710-001"/>
    <property type="match status" value="1"/>
</dbReference>
<proteinExistence type="predicted"/>
<evidence type="ECO:0008006" key="3">
    <source>
        <dbReference type="Google" id="ProtNLM"/>
    </source>
</evidence>
<accession>A0A4R1RQ48</accession>
<dbReference type="RefSeq" id="WP_132014495.1">
    <property type="nucleotide sequence ID" value="NZ_SLUN01000013.1"/>
</dbReference>
<comment type="caution">
    <text evidence="1">The sequence shown here is derived from an EMBL/GenBank/DDBJ whole genome shotgun (WGS) entry which is preliminary data.</text>
</comment>
<name>A0A4R1RQ48_HYDET</name>
<keyword evidence="2" id="KW-1185">Reference proteome</keyword>
<evidence type="ECO:0000313" key="2">
    <source>
        <dbReference type="Proteomes" id="UP000295008"/>
    </source>
</evidence>
<gene>
    <name evidence="1" type="ORF">EDC14_101345</name>
</gene>
<dbReference type="Proteomes" id="UP000295008">
    <property type="component" value="Unassembled WGS sequence"/>
</dbReference>
<sequence length="213" mass="23931">MSLPSYEVETRFYFSGPAEAFAVLPFGDSALTRTYRWRTVHYSPALFQRDEILRIGYLESESGPKVLLGWKGPDRGKLINIREELDEDVSGEIAESRILAKIGGRSAGGSAAAVAAELERLGHRPFMEFSGENRVGYDEPLGLHLKLSHCQTLRHSWLFEIEKTAATLAEVPRREAELLAFIEQYRLAERVVRAEPPTLLYEASQGRHGGKEK</sequence>
<dbReference type="EMBL" id="SLUN01000013">
    <property type="protein sequence ID" value="TCL68505.1"/>
    <property type="molecule type" value="Genomic_DNA"/>
</dbReference>
<protein>
    <recommendedName>
        <fullName evidence="3">CYTH domain-containing protein</fullName>
    </recommendedName>
</protein>
<evidence type="ECO:0000313" key="1">
    <source>
        <dbReference type="EMBL" id="TCL68505.1"/>
    </source>
</evidence>
<organism evidence="1 2">
    <name type="scientific">Hydrogenispora ethanolica</name>
    <dbReference type="NCBI Taxonomy" id="1082276"/>
    <lineage>
        <taxon>Bacteria</taxon>
        <taxon>Bacillati</taxon>
        <taxon>Bacillota</taxon>
        <taxon>Hydrogenispora</taxon>
    </lineage>
</organism>
<reference evidence="1 2" key="1">
    <citation type="submission" date="2019-03" db="EMBL/GenBank/DDBJ databases">
        <title>Genomic Encyclopedia of Type Strains, Phase IV (KMG-IV): sequencing the most valuable type-strain genomes for metagenomic binning, comparative biology and taxonomic classification.</title>
        <authorList>
            <person name="Goeker M."/>
        </authorList>
    </citation>
    <scope>NUCLEOTIDE SEQUENCE [LARGE SCALE GENOMIC DNA]</scope>
    <source>
        <strain evidence="1 2">LX-B</strain>
    </source>
</reference>